<accession>A0A8S3S7T0</accession>
<dbReference type="AlphaFoldDB" id="A0A8S3S7T0"/>
<evidence type="ECO:0000313" key="1">
    <source>
        <dbReference type="EMBL" id="CAG2216386.1"/>
    </source>
</evidence>
<comment type="caution">
    <text evidence="1">The sequence shown here is derived from an EMBL/GenBank/DDBJ whole genome shotgun (WGS) entry which is preliminary data.</text>
</comment>
<keyword evidence="2" id="KW-1185">Reference proteome</keyword>
<protein>
    <submittedName>
        <fullName evidence="1">Uncharacterized protein</fullName>
    </submittedName>
</protein>
<organism evidence="1 2">
    <name type="scientific">Mytilus edulis</name>
    <name type="common">Blue mussel</name>
    <dbReference type="NCBI Taxonomy" id="6550"/>
    <lineage>
        <taxon>Eukaryota</taxon>
        <taxon>Metazoa</taxon>
        <taxon>Spiralia</taxon>
        <taxon>Lophotrochozoa</taxon>
        <taxon>Mollusca</taxon>
        <taxon>Bivalvia</taxon>
        <taxon>Autobranchia</taxon>
        <taxon>Pteriomorphia</taxon>
        <taxon>Mytilida</taxon>
        <taxon>Mytiloidea</taxon>
        <taxon>Mytilidae</taxon>
        <taxon>Mytilinae</taxon>
        <taxon>Mytilus</taxon>
    </lineage>
</organism>
<name>A0A8S3S7T0_MYTED</name>
<reference evidence="1" key="1">
    <citation type="submission" date="2021-03" db="EMBL/GenBank/DDBJ databases">
        <authorList>
            <person name="Bekaert M."/>
        </authorList>
    </citation>
    <scope>NUCLEOTIDE SEQUENCE</scope>
</reference>
<dbReference type="EMBL" id="CAJPWZ010001482">
    <property type="protein sequence ID" value="CAG2216386.1"/>
    <property type="molecule type" value="Genomic_DNA"/>
</dbReference>
<dbReference type="Proteomes" id="UP000683360">
    <property type="component" value="Unassembled WGS sequence"/>
</dbReference>
<evidence type="ECO:0000313" key="2">
    <source>
        <dbReference type="Proteomes" id="UP000683360"/>
    </source>
</evidence>
<proteinExistence type="predicted"/>
<sequence length="289" mass="32664">MEYVYNGLSGGEGFQTRSSLRDNTKWSKCITVYLALKFLKLEAVIETTPNGVFKLETVLETTPNGVSYNGLSGTEGFQTRSSQRGNTRWSKCITVYLALKVFKLEAVIETKPNGVDCDIHGNRIVKRSNALVEQLIKVQNQILLEHCRNSTYICSDSESRDCKCSGNGSVFFKQRRRFQLLKCKHLLDMKCLLSLLILIDCLSVQGILEWTVVGKVTDYGQNVTLFCNVPHCCPEDSGWDRWTPVQQTLFIDIKTGRPNKKKFLLKEDVFKSTSPTQPNSNGQLSHSEM</sequence>
<gene>
    <name evidence="1" type="ORF">MEDL_30129</name>
</gene>